<dbReference type="InterPro" id="IPR009929">
    <property type="entry name" value="T3SS_YscO"/>
</dbReference>
<dbReference type="Gene3D" id="1.10.287.1700">
    <property type="match status" value="1"/>
</dbReference>
<protein>
    <recommendedName>
        <fullName evidence="4">Type III secretion protein YscO</fullName>
    </recommendedName>
</protein>
<evidence type="ECO:0000313" key="2">
    <source>
        <dbReference type="EMBL" id="QJC54952.1"/>
    </source>
</evidence>
<dbReference type="EMBL" id="CP051461">
    <property type="protein sequence ID" value="QJC54952.1"/>
    <property type="molecule type" value="Genomic_DNA"/>
</dbReference>
<dbReference type="InterPro" id="IPR053716">
    <property type="entry name" value="Flag_assembly_chemotaxis_eff"/>
</dbReference>
<feature type="region of interest" description="Disordered" evidence="1">
    <location>
        <begin position="130"/>
        <end position="167"/>
    </location>
</feature>
<organism evidence="2 3">
    <name type="scientific">Polaromonas vacuolata</name>
    <dbReference type="NCBI Taxonomy" id="37448"/>
    <lineage>
        <taxon>Bacteria</taxon>
        <taxon>Pseudomonadati</taxon>
        <taxon>Pseudomonadota</taxon>
        <taxon>Betaproteobacteria</taxon>
        <taxon>Burkholderiales</taxon>
        <taxon>Comamonadaceae</taxon>
        <taxon>Polaromonas</taxon>
    </lineage>
</organism>
<name>A0A6H2H502_9BURK</name>
<proteinExistence type="predicted"/>
<reference evidence="2 3" key="1">
    <citation type="submission" date="2020-04" db="EMBL/GenBank/DDBJ databases">
        <title>Complete genome of a Psychrophilic, Marine, Gas Vacuolate Bacterium Polaromonas vacuolata KCTC 22033T.</title>
        <authorList>
            <person name="Hwang K."/>
            <person name="Kim K.M."/>
        </authorList>
    </citation>
    <scope>NUCLEOTIDE SEQUENCE [LARGE SCALE GENOMIC DNA]</scope>
    <source>
        <strain evidence="2 3">KCTC 22033</strain>
    </source>
</reference>
<evidence type="ECO:0000256" key="1">
    <source>
        <dbReference type="SAM" id="MobiDB-lite"/>
    </source>
</evidence>
<dbReference type="Pfam" id="PF07321">
    <property type="entry name" value="YscO"/>
    <property type="match status" value="1"/>
</dbReference>
<feature type="compositionally biased region" description="Basic and acidic residues" evidence="1">
    <location>
        <begin position="133"/>
        <end position="143"/>
    </location>
</feature>
<dbReference type="RefSeq" id="WP_168920879.1">
    <property type="nucleotide sequence ID" value="NZ_CP051461.1"/>
</dbReference>
<gene>
    <name evidence="2" type="ORF">HC248_00215</name>
</gene>
<dbReference type="KEGG" id="pvac:HC248_00215"/>
<dbReference type="Proteomes" id="UP000502041">
    <property type="component" value="Chromosome"/>
</dbReference>
<sequence length="167" mass="19489">MTILKELLAIKSFRESKAELAMFRQRSILQKAVIQKKESEKKLNDFRDFASEHERSLYADLCSRVVRLHDIENVQHSVVDLRSRESKHEQAMHAAEVERAQQAEKLEVDKEKHAEASRVKQKFVELSQANDEEISKELERKEDAEIEEVNETRRDRNGWADADGTDV</sequence>
<keyword evidence="3" id="KW-1185">Reference proteome</keyword>
<accession>A0A6H2H502</accession>
<evidence type="ECO:0000313" key="3">
    <source>
        <dbReference type="Proteomes" id="UP000502041"/>
    </source>
</evidence>
<evidence type="ECO:0008006" key="4">
    <source>
        <dbReference type="Google" id="ProtNLM"/>
    </source>
</evidence>
<dbReference type="AlphaFoldDB" id="A0A6H2H502"/>